<gene>
    <name evidence="7" type="ORF">KDB89_04035</name>
</gene>
<evidence type="ECO:0000313" key="8">
    <source>
        <dbReference type="Proteomes" id="UP000824504"/>
    </source>
</evidence>
<keyword evidence="3 6" id="KW-0812">Transmembrane</keyword>
<organism evidence="7 8">
    <name type="scientific">Tessaracoccus palaemonis</name>
    <dbReference type="NCBI Taxonomy" id="2829499"/>
    <lineage>
        <taxon>Bacteria</taxon>
        <taxon>Bacillati</taxon>
        <taxon>Actinomycetota</taxon>
        <taxon>Actinomycetes</taxon>
        <taxon>Propionibacteriales</taxon>
        <taxon>Propionibacteriaceae</taxon>
        <taxon>Tessaracoccus</taxon>
    </lineage>
</organism>
<feature type="transmembrane region" description="Helical" evidence="6">
    <location>
        <begin position="12"/>
        <end position="36"/>
    </location>
</feature>
<keyword evidence="5 6" id="KW-0472">Membrane</keyword>
<evidence type="ECO:0000256" key="2">
    <source>
        <dbReference type="ARBA" id="ARBA00022475"/>
    </source>
</evidence>
<comment type="subcellular location">
    <subcellularLocation>
        <location evidence="1">Cell membrane</location>
        <topology evidence="1">Multi-pass membrane protein</topology>
    </subcellularLocation>
</comment>
<evidence type="ECO:0000313" key="7">
    <source>
        <dbReference type="EMBL" id="QXT63657.1"/>
    </source>
</evidence>
<proteinExistence type="predicted"/>
<keyword evidence="4 6" id="KW-1133">Transmembrane helix</keyword>
<evidence type="ECO:0000256" key="5">
    <source>
        <dbReference type="ARBA" id="ARBA00023136"/>
    </source>
</evidence>
<feature type="transmembrane region" description="Helical" evidence="6">
    <location>
        <begin position="112"/>
        <end position="128"/>
    </location>
</feature>
<evidence type="ECO:0000256" key="1">
    <source>
        <dbReference type="ARBA" id="ARBA00004651"/>
    </source>
</evidence>
<name>A0ABX8SJV8_9ACTN</name>
<dbReference type="PANTHER" id="PTHR47089">
    <property type="entry name" value="ABC TRANSPORTER, PERMEASE PROTEIN"/>
    <property type="match status" value="1"/>
</dbReference>
<reference evidence="7 8" key="1">
    <citation type="submission" date="2021-07" db="EMBL/GenBank/DDBJ databases">
        <title>complete genome sequencing of Tessaracoccus sp.J1M15.</title>
        <authorList>
            <person name="Bae J.-W."/>
            <person name="Kim D.-y."/>
        </authorList>
    </citation>
    <scope>NUCLEOTIDE SEQUENCE [LARGE SCALE GENOMIC DNA]</scope>
    <source>
        <strain evidence="7 8">J1M15</strain>
    </source>
</reference>
<evidence type="ECO:0000256" key="4">
    <source>
        <dbReference type="ARBA" id="ARBA00022989"/>
    </source>
</evidence>
<dbReference type="CDD" id="cd06580">
    <property type="entry name" value="TM_PBP1_transp_TpRbsC_like"/>
    <property type="match status" value="1"/>
</dbReference>
<dbReference type="EMBL" id="CP079216">
    <property type="protein sequence ID" value="QXT63657.1"/>
    <property type="molecule type" value="Genomic_DNA"/>
</dbReference>
<feature type="transmembrane region" description="Helical" evidence="6">
    <location>
        <begin position="167"/>
        <end position="186"/>
    </location>
</feature>
<sequence>MSDKVSTRPAWLQTTIITVASLLLAFVLGAIIMVFADAEVAQKWTYFFAQPGAALSASWEKISLTFYAMWVGSMGSITAITNTTAEAAPLIAGGLSVAIAFRAGLFNIGAQGQAMVGALLAAYLGFTIKGLPLIAHLPLVIVMGMVGGAVWGGIVGVIKARTGAHEVILTIMMNYIATSLLAYLMLQKAFQAPGRNDPISPILEWSATLPRIAGTRLHLGFGLVLIAALFTWWLIERTKFGVHLKAVGLNPDAAAVAGASVQRVTMITMALAGAMAGLAGTIQVTAPELLTGTPTQMTGTVIGTLGFDAITVALLGRSRPVGVVLAGLLFGALKASRRTMITMAGTPDKLTDLIQALIVLFVAAPAFVVWLLPFLKERRVSAANPPAAKVAEA</sequence>
<feature type="transmembrane region" description="Helical" evidence="6">
    <location>
        <begin position="353"/>
        <end position="375"/>
    </location>
</feature>
<dbReference type="Pfam" id="PF02653">
    <property type="entry name" value="BPD_transp_2"/>
    <property type="match status" value="1"/>
</dbReference>
<dbReference type="PANTHER" id="PTHR47089:SF1">
    <property type="entry name" value="GUANOSINE ABC TRANSPORTER PERMEASE PROTEIN NUPP"/>
    <property type="match status" value="1"/>
</dbReference>
<dbReference type="RefSeq" id="WP_219083584.1">
    <property type="nucleotide sequence ID" value="NZ_CP079216.1"/>
</dbReference>
<dbReference type="Proteomes" id="UP000824504">
    <property type="component" value="Chromosome"/>
</dbReference>
<feature type="transmembrane region" description="Helical" evidence="6">
    <location>
        <begin position="134"/>
        <end position="155"/>
    </location>
</feature>
<feature type="transmembrane region" description="Helical" evidence="6">
    <location>
        <begin position="217"/>
        <end position="235"/>
    </location>
</feature>
<evidence type="ECO:0000256" key="3">
    <source>
        <dbReference type="ARBA" id="ARBA00022692"/>
    </source>
</evidence>
<dbReference type="InterPro" id="IPR001851">
    <property type="entry name" value="ABC_transp_permease"/>
</dbReference>
<evidence type="ECO:0000256" key="6">
    <source>
        <dbReference type="SAM" id="Phobius"/>
    </source>
</evidence>
<feature type="transmembrane region" description="Helical" evidence="6">
    <location>
        <begin position="264"/>
        <end position="285"/>
    </location>
</feature>
<accession>A0ABX8SJV8</accession>
<keyword evidence="8" id="KW-1185">Reference proteome</keyword>
<keyword evidence="2" id="KW-1003">Cell membrane</keyword>
<protein>
    <submittedName>
        <fullName evidence="7">ABC transporter permease</fullName>
    </submittedName>
</protein>
<feature type="transmembrane region" description="Helical" evidence="6">
    <location>
        <begin position="87"/>
        <end position="105"/>
    </location>
</feature>